<comment type="caution">
    <text evidence="1">The sequence shown here is derived from an EMBL/GenBank/DDBJ whole genome shotgun (WGS) entry which is preliminary data.</text>
</comment>
<organism evidence="1 2">
    <name type="scientific">Alistipes inops</name>
    <dbReference type="NCBI Taxonomy" id="1501391"/>
    <lineage>
        <taxon>Bacteria</taxon>
        <taxon>Pseudomonadati</taxon>
        <taxon>Bacteroidota</taxon>
        <taxon>Bacteroidia</taxon>
        <taxon>Bacteroidales</taxon>
        <taxon>Rikenellaceae</taxon>
        <taxon>Alistipes</taxon>
    </lineage>
</organism>
<evidence type="ECO:0000313" key="2">
    <source>
        <dbReference type="Proteomes" id="UP000030889"/>
    </source>
</evidence>
<protein>
    <submittedName>
        <fullName evidence="1">Uncharacterized protein</fullName>
    </submittedName>
</protein>
<name>A0ABR4YIV1_9BACT</name>
<dbReference type="EMBL" id="JRGF01000012">
    <property type="protein sequence ID" value="KHE41331.1"/>
    <property type="molecule type" value="Genomic_DNA"/>
</dbReference>
<keyword evidence="2" id="KW-1185">Reference proteome</keyword>
<proteinExistence type="predicted"/>
<accession>A0ABR4YIV1</accession>
<gene>
    <name evidence="1" type="ORF">LG35_08845</name>
</gene>
<reference evidence="1 2" key="1">
    <citation type="submission" date="2014-09" db="EMBL/GenBank/DDBJ databases">
        <title>Alistipes sp. 627, sp. nov., a novel member of the family Rikenellaceae isolated from human faeces.</title>
        <authorList>
            <person name="Shkoporov A.N."/>
            <person name="Chaplin A.V."/>
            <person name="Motuzova O.V."/>
            <person name="Kafarskaia L.I."/>
            <person name="Khokhlova E.V."/>
            <person name="Efimov B.A."/>
        </authorList>
    </citation>
    <scope>NUCLEOTIDE SEQUENCE [LARGE SCALE GENOMIC DNA]</scope>
    <source>
        <strain evidence="1 2">627</strain>
    </source>
</reference>
<evidence type="ECO:0000313" key="1">
    <source>
        <dbReference type="EMBL" id="KHE41331.1"/>
    </source>
</evidence>
<sequence length="84" mass="9834">MYLYGLTFTEIYLLMGIIRRGVVDFSSVENSRFKSISIYLSPIYIIVNRTLFWLDIFQGFLRKCVANFAISGFQENGRQDLLFC</sequence>
<dbReference type="Proteomes" id="UP000030889">
    <property type="component" value="Unassembled WGS sequence"/>
</dbReference>